<evidence type="ECO:0000313" key="6">
    <source>
        <dbReference type="Proteomes" id="UP000245634"/>
    </source>
</evidence>
<keyword evidence="3" id="KW-0804">Transcription</keyword>
<dbReference type="SMART" id="SM00347">
    <property type="entry name" value="HTH_MARR"/>
    <property type="match status" value="1"/>
</dbReference>
<dbReference type="InterPro" id="IPR036388">
    <property type="entry name" value="WH-like_DNA-bd_sf"/>
</dbReference>
<dbReference type="EMBL" id="QGGL01000001">
    <property type="protein sequence ID" value="PWK16486.1"/>
    <property type="molecule type" value="Genomic_DNA"/>
</dbReference>
<feature type="domain" description="HTH marR-type" evidence="4">
    <location>
        <begin position="1"/>
        <end position="141"/>
    </location>
</feature>
<dbReference type="PANTHER" id="PTHR42756:SF1">
    <property type="entry name" value="TRANSCRIPTIONAL REPRESSOR OF EMRAB OPERON"/>
    <property type="match status" value="1"/>
</dbReference>
<dbReference type="Proteomes" id="UP000245634">
    <property type="component" value="Unassembled WGS sequence"/>
</dbReference>
<keyword evidence="2 5" id="KW-0238">DNA-binding</keyword>
<dbReference type="InterPro" id="IPR036390">
    <property type="entry name" value="WH_DNA-bd_sf"/>
</dbReference>
<dbReference type="GO" id="GO:0003677">
    <property type="term" value="F:DNA binding"/>
    <property type="evidence" value="ECO:0007669"/>
    <property type="project" value="UniProtKB-KW"/>
</dbReference>
<protein>
    <submittedName>
        <fullName evidence="5">DNA-binding MarR family transcriptional regulator</fullName>
    </submittedName>
</protein>
<dbReference type="PANTHER" id="PTHR42756">
    <property type="entry name" value="TRANSCRIPTIONAL REGULATOR, MARR"/>
    <property type="match status" value="1"/>
</dbReference>
<gene>
    <name evidence="5" type="ORF">C7459_101350</name>
</gene>
<name>A0A316DFQ4_9BACL</name>
<dbReference type="Pfam" id="PF01047">
    <property type="entry name" value="MarR"/>
    <property type="match status" value="1"/>
</dbReference>
<evidence type="ECO:0000256" key="1">
    <source>
        <dbReference type="ARBA" id="ARBA00023015"/>
    </source>
</evidence>
<dbReference type="RefSeq" id="WP_109685614.1">
    <property type="nucleotide sequence ID" value="NZ_QGGL01000001.1"/>
</dbReference>
<evidence type="ECO:0000259" key="4">
    <source>
        <dbReference type="PROSITE" id="PS50995"/>
    </source>
</evidence>
<dbReference type="Gene3D" id="1.10.10.10">
    <property type="entry name" value="Winged helix-like DNA-binding domain superfamily/Winged helix DNA-binding domain"/>
    <property type="match status" value="1"/>
</dbReference>
<sequence length="153" mass="17822">MEKQLLKQMIDRFETSTFTVNRILHACIRELMPENLTADQHSILRYIRERGLCTSSELADFFFVGKSSITAIVKRLADKNLIQRILDDKDRRVIYLSLTAEGAELVETMQEKIAELLTKFINHFDEQEAHTFIETYEKLARILIEEEGGKGRE</sequence>
<dbReference type="GO" id="GO:0003700">
    <property type="term" value="F:DNA-binding transcription factor activity"/>
    <property type="evidence" value="ECO:0007669"/>
    <property type="project" value="InterPro"/>
</dbReference>
<dbReference type="PROSITE" id="PS50995">
    <property type="entry name" value="HTH_MARR_2"/>
    <property type="match status" value="1"/>
</dbReference>
<dbReference type="AlphaFoldDB" id="A0A316DFQ4"/>
<proteinExistence type="predicted"/>
<dbReference type="OrthoDB" id="3254893at2"/>
<keyword evidence="1" id="KW-0805">Transcription regulation</keyword>
<reference evidence="5 6" key="1">
    <citation type="submission" date="2018-05" db="EMBL/GenBank/DDBJ databases">
        <title>Genomic Encyclopedia of Type Strains, Phase IV (KMG-IV): sequencing the most valuable type-strain genomes for metagenomic binning, comparative biology and taxonomic classification.</title>
        <authorList>
            <person name="Goeker M."/>
        </authorList>
    </citation>
    <scope>NUCLEOTIDE SEQUENCE [LARGE SCALE GENOMIC DNA]</scope>
    <source>
        <strain evidence="5 6">DSM 18773</strain>
    </source>
</reference>
<dbReference type="InterPro" id="IPR000835">
    <property type="entry name" value="HTH_MarR-typ"/>
</dbReference>
<organism evidence="5 6">
    <name type="scientific">Tumebacillus permanentifrigoris</name>
    <dbReference type="NCBI Taxonomy" id="378543"/>
    <lineage>
        <taxon>Bacteria</taxon>
        <taxon>Bacillati</taxon>
        <taxon>Bacillota</taxon>
        <taxon>Bacilli</taxon>
        <taxon>Bacillales</taxon>
        <taxon>Alicyclobacillaceae</taxon>
        <taxon>Tumebacillus</taxon>
    </lineage>
</organism>
<keyword evidence="6" id="KW-1185">Reference proteome</keyword>
<dbReference type="PRINTS" id="PR00598">
    <property type="entry name" value="HTHMARR"/>
</dbReference>
<accession>A0A316DFQ4</accession>
<comment type="caution">
    <text evidence="5">The sequence shown here is derived from an EMBL/GenBank/DDBJ whole genome shotgun (WGS) entry which is preliminary data.</text>
</comment>
<evidence type="ECO:0000256" key="3">
    <source>
        <dbReference type="ARBA" id="ARBA00023163"/>
    </source>
</evidence>
<evidence type="ECO:0000256" key="2">
    <source>
        <dbReference type="ARBA" id="ARBA00023125"/>
    </source>
</evidence>
<dbReference type="SUPFAM" id="SSF46785">
    <property type="entry name" value="Winged helix' DNA-binding domain"/>
    <property type="match status" value="1"/>
</dbReference>
<evidence type="ECO:0000313" key="5">
    <source>
        <dbReference type="EMBL" id="PWK16486.1"/>
    </source>
</evidence>